<feature type="region of interest" description="Disordered" evidence="1">
    <location>
        <begin position="275"/>
        <end position="355"/>
    </location>
</feature>
<feature type="compositionally biased region" description="Polar residues" evidence="1">
    <location>
        <begin position="409"/>
        <end position="418"/>
    </location>
</feature>
<feature type="compositionally biased region" description="Polar residues" evidence="1">
    <location>
        <begin position="312"/>
        <end position="338"/>
    </location>
</feature>
<keyword evidence="3" id="KW-1185">Reference proteome</keyword>
<dbReference type="EMBL" id="PKSM01000436">
    <property type="protein sequence ID" value="POV95125.1"/>
    <property type="molecule type" value="Genomic_DNA"/>
</dbReference>
<feature type="region of interest" description="Disordered" evidence="1">
    <location>
        <begin position="1"/>
        <end position="40"/>
    </location>
</feature>
<gene>
    <name evidence="2" type="ORF">PSHT_15835</name>
</gene>
<reference evidence="2 3" key="1">
    <citation type="submission" date="2017-12" db="EMBL/GenBank/DDBJ databases">
        <title>Gene loss provides genomic basis for host adaptation in cereal stripe rust fungi.</title>
        <authorList>
            <person name="Xia C."/>
        </authorList>
    </citation>
    <scope>NUCLEOTIDE SEQUENCE [LARGE SCALE GENOMIC DNA]</scope>
    <source>
        <strain evidence="2 3">93TX-2</strain>
    </source>
</reference>
<sequence>MLHPPQPPSLKGLDTPRRRWPSRASKDPQPLHQGRPGPIELDLGVAGVAATDLVLSQSGALVLEAVKPMLLRLPLDPPRTKPTPILSSSQPTSRTSVPTLRKSKTIPSSTEAVHKPSASRLSLNSKQLRQRIDAFKKKFVAAKNWMDNTGTGIEEGRHAHTLPALLEEKCACYDHMDVIFGANPNVTPLAQYESQCGMDLYGLNTNKDPDNDDLPPPESPEVYYFPLAELPPVPKEFSHRRPGAPASVTSSVWKGLESQFQLDLGASLSSTISNPSLTQVEGNDNNTLAGKNVAPTPTESPTGDSACPGPTPANTASQPANPEPVTNTARFPNQSTGDRSVPAPRRDNSQANKAKSSIAAAFEALTDKKFQYLDKHMAMETDKFSWEKEKYDNGKLRPSNGSLKAGQLPRSTCLNLST</sequence>
<name>A0A2S4UCU8_9BASI</name>
<dbReference type="PANTHER" id="PTHR33246">
    <property type="entry name" value="CCHC-TYPE DOMAIN-CONTAINING PROTEIN"/>
    <property type="match status" value="1"/>
</dbReference>
<feature type="region of interest" description="Disordered" evidence="1">
    <location>
        <begin position="390"/>
        <end position="418"/>
    </location>
</feature>
<dbReference type="AlphaFoldDB" id="A0A2S4UCU8"/>
<evidence type="ECO:0000313" key="3">
    <source>
        <dbReference type="Proteomes" id="UP000238274"/>
    </source>
</evidence>
<evidence type="ECO:0000256" key="1">
    <source>
        <dbReference type="SAM" id="MobiDB-lite"/>
    </source>
</evidence>
<dbReference type="PANTHER" id="PTHR33246:SF51">
    <property type="entry name" value="MYB_SANT-LIKE DOMAIN-CONTAINING PROTEIN"/>
    <property type="match status" value="1"/>
</dbReference>
<feature type="compositionally biased region" description="Polar residues" evidence="1">
    <location>
        <begin position="275"/>
        <end position="303"/>
    </location>
</feature>
<proteinExistence type="predicted"/>
<feature type="compositionally biased region" description="Polar residues" evidence="1">
    <location>
        <begin position="85"/>
        <end position="98"/>
    </location>
</feature>
<reference evidence="3" key="2">
    <citation type="journal article" date="2018" name="BMC Genomics">
        <title>Genomic insights into host adaptation between the wheat stripe rust pathogen (Puccinia striiformis f. sp. tritici) and the barley stripe rust pathogen (Puccinia striiformis f. sp. hordei).</title>
        <authorList>
            <person name="Xia C."/>
            <person name="Wang M."/>
            <person name="Yin C."/>
            <person name="Cornejo O.E."/>
            <person name="Hulbert S.H."/>
            <person name="Chen X."/>
        </authorList>
    </citation>
    <scope>NUCLEOTIDE SEQUENCE [LARGE SCALE GENOMIC DNA]</scope>
    <source>
        <strain evidence="3">93TX-2</strain>
    </source>
</reference>
<accession>A0A2S4UCU8</accession>
<comment type="caution">
    <text evidence="2">The sequence shown here is derived from an EMBL/GenBank/DDBJ whole genome shotgun (WGS) entry which is preliminary data.</text>
</comment>
<organism evidence="2 3">
    <name type="scientific">Puccinia striiformis</name>
    <dbReference type="NCBI Taxonomy" id="27350"/>
    <lineage>
        <taxon>Eukaryota</taxon>
        <taxon>Fungi</taxon>
        <taxon>Dikarya</taxon>
        <taxon>Basidiomycota</taxon>
        <taxon>Pucciniomycotina</taxon>
        <taxon>Pucciniomycetes</taxon>
        <taxon>Pucciniales</taxon>
        <taxon>Pucciniaceae</taxon>
        <taxon>Puccinia</taxon>
    </lineage>
</organism>
<protein>
    <submittedName>
        <fullName evidence="2">Uncharacterized protein</fullName>
    </submittedName>
</protein>
<reference evidence="3" key="3">
    <citation type="journal article" date="2018" name="Mol. Plant Microbe Interact.">
        <title>Genome sequence resources for the wheat stripe rust pathogen (Puccinia striiformis f. sp. tritici) and the barley stripe rust pathogen (Puccinia striiformis f. sp. hordei).</title>
        <authorList>
            <person name="Xia C."/>
            <person name="Wang M."/>
            <person name="Yin C."/>
            <person name="Cornejo O.E."/>
            <person name="Hulbert S.H."/>
            <person name="Chen X."/>
        </authorList>
    </citation>
    <scope>NUCLEOTIDE SEQUENCE [LARGE SCALE GENOMIC DNA]</scope>
    <source>
        <strain evidence="3">93TX-2</strain>
    </source>
</reference>
<dbReference type="OrthoDB" id="2507728at2759"/>
<evidence type="ECO:0000313" key="2">
    <source>
        <dbReference type="EMBL" id="POV95125.1"/>
    </source>
</evidence>
<dbReference type="Proteomes" id="UP000238274">
    <property type="component" value="Unassembled WGS sequence"/>
</dbReference>
<feature type="region of interest" description="Disordered" evidence="1">
    <location>
        <begin position="74"/>
        <end position="119"/>
    </location>
</feature>
<dbReference type="VEuPathDB" id="FungiDB:PSHT_15835"/>